<feature type="domain" description="PTHB1 GAE" evidence="2">
    <location>
        <begin position="466"/>
        <end position="553"/>
    </location>
</feature>
<dbReference type="GO" id="GO:0034464">
    <property type="term" value="C:BBSome"/>
    <property type="evidence" value="ECO:0007669"/>
    <property type="project" value="InterPro"/>
</dbReference>
<evidence type="ECO:0000259" key="2">
    <source>
        <dbReference type="Pfam" id="PF14728"/>
    </source>
</evidence>
<dbReference type="Pfam" id="PF23337">
    <property type="entry name" value="PTHB1_pf"/>
    <property type="match status" value="1"/>
</dbReference>
<protein>
    <submittedName>
        <fullName evidence="5">Uncharacterized protein AlNc14C212G8932</fullName>
    </submittedName>
</protein>
<dbReference type="InterPro" id="IPR026511">
    <property type="entry name" value="PTHB1"/>
</dbReference>
<dbReference type="Pfam" id="PF14728">
    <property type="entry name" value="PTHB1_GAE"/>
    <property type="match status" value="1"/>
</dbReference>
<dbReference type="InterPro" id="IPR028074">
    <property type="entry name" value="PHTB1_GAE_dom"/>
</dbReference>
<dbReference type="InterPro" id="IPR028073">
    <property type="entry name" value="PHTB1_N_dom"/>
</dbReference>
<feature type="domain" description="PTHB1 hairpin" evidence="4">
    <location>
        <begin position="669"/>
        <end position="771"/>
    </location>
</feature>
<accession>F0WRC7</accession>
<dbReference type="Pfam" id="PF14727">
    <property type="entry name" value="PHTB1_N"/>
    <property type="match status" value="1"/>
</dbReference>
<feature type="domain" description="PTHB1 N-terminal" evidence="1">
    <location>
        <begin position="1"/>
        <end position="381"/>
    </location>
</feature>
<name>F0WRC7_9STRA</name>
<dbReference type="EMBL" id="FR824257">
    <property type="protein sequence ID" value="CCA23890.1"/>
    <property type="molecule type" value="Genomic_DNA"/>
</dbReference>
<proteinExistence type="predicted"/>
<dbReference type="InterPro" id="IPR055363">
    <property type="entry name" value="PTHB1_hp_dom"/>
</dbReference>
<feature type="domain" description="PTHB1 platform" evidence="3">
    <location>
        <begin position="556"/>
        <end position="658"/>
    </location>
</feature>
<dbReference type="AlphaFoldDB" id="F0WRC7"/>
<evidence type="ECO:0000313" key="5">
    <source>
        <dbReference type="EMBL" id="CCA23890.1"/>
    </source>
</evidence>
<reference evidence="5" key="2">
    <citation type="submission" date="2011-02" db="EMBL/GenBank/DDBJ databases">
        <authorList>
            <person name="MacLean D."/>
        </authorList>
    </citation>
    <scope>NUCLEOTIDE SEQUENCE</scope>
</reference>
<sequence length="852" mass="95624">MSLFQVQEWWSVGSDLKEEYSFDALAVGNVDNDPSCQGSLHGTLRMYLPAQKEYRIEHLLLETNLKSPILQVTIGYFSPHRRVLSLAVLHPRRLSVYLVEAVGGFGMTASYVQLSLEYEHALGVEGKHFTAYNMIHGEFTTDSSSSQGGRNHLCVQSMEGRLQFFEQDRFSFLHVGQDNFLPRALCFVSRIRAIVASTLDYFVECYRYQVLASTSLRESRQKDGIADTNPHHKPIITHADWRINVGESVLEIRTGNCFPDALSASSDIVVLGEFTLFCIKPKGLLYFQKRMDFAPATMCLYPRNPQDTPSKAPQVLCEENYILASHSKLWMIFKGSKMVWSACAFSIPMALSVASFGGINGMIVCLDAEGKLSVNYLGTEPPSTAVASAEHSTRELNYDEMEEEHRRLLSVIRRTQIEKKSEPKDRILLRVQVPSTLDSLRHPENDFNPIHSEFSATQPNTQTSVQLTVRILLTFTGVTSISQVQISVSPPANVVASETIITIASIPAKSSTPLILPVVLSPHPTEIPSSSTLLVTAVYTLSSGQPRVSNCEVELPLCLLCHLIPPVTASTFKFTLETNQAPCDLSQLFQDICTQPLLHREWTLPITNAKKSVLSFQCFNGFQTTILVSKNAGRYRIQSDHLEALWIPAKFLVTRLQALPSMEIVYREPLPLADFFRVVESHLLLRNEKSELAAMINDRAQQFRVIQKRLLIRYKDKSPSDLHSLDVLLYGTYQELNGLSVKMEAIQGELLRAASQLGCCVSLMLMLLQLQHHIEEEAMKRIRSCMTPFIQEELALEGSGAQGWEERMIAGLKEMLQKETFKDSTYTELSIPTDIRLLRKQITVICGGPPSK</sequence>
<dbReference type="GO" id="GO:0016020">
    <property type="term" value="C:membrane"/>
    <property type="evidence" value="ECO:0007669"/>
    <property type="project" value="TreeGrafter"/>
</dbReference>
<gene>
    <name evidence="5" type="primary">AlNc14C212G8932</name>
    <name evidence="5" type="ORF">ALNC14_100340</name>
</gene>
<dbReference type="GO" id="GO:0060271">
    <property type="term" value="P:cilium assembly"/>
    <property type="evidence" value="ECO:0007669"/>
    <property type="project" value="TreeGrafter"/>
</dbReference>
<evidence type="ECO:0000259" key="1">
    <source>
        <dbReference type="Pfam" id="PF14727"/>
    </source>
</evidence>
<dbReference type="PANTHER" id="PTHR20991:SF0">
    <property type="entry name" value="PROTEIN PTHB1"/>
    <property type="match status" value="1"/>
</dbReference>
<evidence type="ECO:0000259" key="3">
    <source>
        <dbReference type="Pfam" id="PF23337"/>
    </source>
</evidence>
<organism evidence="5">
    <name type="scientific">Albugo laibachii Nc14</name>
    <dbReference type="NCBI Taxonomy" id="890382"/>
    <lineage>
        <taxon>Eukaryota</taxon>
        <taxon>Sar</taxon>
        <taxon>Stramenopiles</taxon>
        <taxon>Oomycota</taxon>
        <taxon>Peronosporomycetes</taxon>
        <taxon>Albuginales</taxon>
        <taxon>Albuginaceae</taxon>
        <taxon>Albugo</taxon>
    </lineage>
</organism>
<dbReference type="PANTHER" id="PTHR20991">
    <property type="entry name" value="PARATHYROID HORMONE-RESPONSIVE B1 GENE"/>
    <property type="match status" value="1"/>
</dbReference>
<dbReference type="Pfam" id="PF23338">
    <property type="entry name" value="PTHB1_hp"/>
    <property type="match status" value="1"/>
</dbReference>
<dbReference type="HOGENOM" id="CLU_015674_1_0_1"/>
<reference evidence="5" key="1">
    <citation type="journal article" date="2011" name="PLoS Biol.">
        <title>Gene gain and loss during evolution of obligate parasitism in the white rust pathogen of Arabidopsis thaliana.</title>
        <authorList>
            <person name="Kemen E."/>
            <person name="Gardiner A."/>
            <person name="Schultz-Larsen T."/>
            <person name="Kemen A.C."/>
            <person name="Balmuth A.L."/>
            <person name="Robert-Seilaniantz A."/>
            <person name="Bailey K."/>
            <person name="Holub E."/>
            <person name="Studholme D.J."/>
            <person name="Maclean D."/>
            <person name="Jones J.D."/>
        </authorList>
    </citation>
    <scope>NUCLEOTIDE SEQUENCE</scope>
</reference>
<dbReference type="InterPro" id="IPR055362">
    <property type="entry name" value="PTHB1_pf_dom"/>
</dbReference>
<evidence type="ECO:0000259" key="4">
    <source>
        <dbReference type="Pfam" id="PF23338"/>
    </source>
</evidence>